<dbReference type="NCBIfam" id="TIGR00675">
    <property type="entry name" value="dcm"/>
    <property type="match status" value="1"/>
</dbReference>
<evidence type="ECO:0000256" key="5">
    <source>
        <dbReference type="PROSITE-ProRule" id="PRU01016"/>
    </source>
</evidence>
<dbReference type="PANTHER" id="PTHR10629">
    <property type="entry name" value="CYTOSINE-SPECIFIC METHYLTRANSFERASE"/>
    <property type="match status" value="1"/>
</dbReference>
<comment type="caution">
    <text evidence="8">The sequence shown here is derived from an EMBL/GenBank/DDBJ whole genome shotgun (WGS) entry which is preliminary data.</text>
</comment>
<dbReference type="RefSeq" id="WP_317936739.1">
    <property type="nucleotide sequence ID" value="NZ_JAUBDH010000010.1"/>
</dbReference>
<keyword evidence="4" id="KW-0680">Restriction system</keyword>
<evidence type="ECO:0000256" key="3">
    <source>
        <dbReference type="ARBA" id="ARBA00022691"/>
    </source>
</evidence>
<keyword evidence="9" id="KW-1185">Reference proteome</keyword>
<dbReference type="PANTHER" id="PTHR10629:SF52">
    <property type="entry name" value="DNA (CYTOSINE-5)-METHYLTRANSFERASE 1"/>
    <property type="match status" value="1"/>
</dbReference>
<dbReference type="Pfam" id="PF00145">
    <property type="entry name" value="DNA_methylase"/>
    <property type="match status" value="1"/>
</dbReference>
<comment type="catalytic activity">
    <reaction evidence="7">
        <text>a 2'-deoxycytidine in DNA + S-adenosyl-L-methionine = a 5-methyl-2'-deoxycytidine in DNA + S-adenosyl-L-homocysteine + H(+)</text>
        <dbReference type="Rhea" id="RHEA:13681"/>
        <dbReference type="Rhea" id="RHEA-COMP:11369"/>
        <dbReference type="Rhea" id="RHEA-COMP:11370"/>
        <dbReference type="ChEBI" id="CHEBI:15378"/>
        <dbReference type="ChEBI" id="CHEBI:57856"/>
        <dbReference type="ChEBI" id="CHEBI:59789"/>
        <dbReference type="ChEBI" id="CHEBI:85452"/>
        <dbReference type="ChEBI" id="CHEBI:85454"/>
        <dbReference type="EC" id="2.1.1.37"/>
    </reaction>
</comment>
<dbReference type="Proteomes" id="UP001280629">
    <property type="component" value="Unassembled WGS sequence"/>
</dbReference>
<keyword evidence="2 5" id="KW-0808">Transferase</keyword>
<evidence type="ECO:0000256" key="1">
    <source>
        <dbReference type="ARBA" id="ARBA00022603"/>
    </source>
</evidence>
<evidence type="ECO:0000256" key="4">
    <source>
        <dbReference type="ARBA" id="ARBA00022747"/>
    </source>
</evidence>
<dbReference type="GO" id="GO:0032259">
    <property type="term" value="P:methylation"/>
    <property type="evidence" value="ECO:0007669"/>
    <property type="project" value="UniProtKB-KW"/>
</dbReference>
<dbReference type="Gene3D" id="3.40.50.150">
    <property type="entry name" value="Vaccinia Virus protein VP39"/>
    <property type="match status" value="1"/>
</dbReference>
<dbReference type="SUPFAM" id="SSF53335">
    <property type="entry name" value="S-adenosyl-L-methionine-dependent methyltransferases"/>
    <property type="match status" value="1"/>
</dbReference>
<keyword evidence="3 5" id="KW-0949">S-adenosyl-L-methionine</keyword>
<dbReference type="EMBL" id="JAUBDH010000010">
    <property type="protein sequence ID" value="MDW0111133.1"/>
    <property type="molecule type" value="Genomic_DNA"/>
</dbReference>
<dbReference type="Gene3D" id="3.90.120.10">
    <property type="entry name" value="DNA Methylase, subunit A, domain 2"/>
    <property type="match status" value="1"/>
</dbReference>
<reference evidence="8 9" key="1">
    <citation type="submission" date="2023-06" db="EMBL/GenBank/DDBJ databases">
        <title>Sporosarcina sp. nov., isolated from Korean traditional fermented seafood 'Jeotgal'.</title>
        <authorList>
            <person name="Yang A.-I."/>
            <person name="Shin N.-R."/>
        </authorList>
    </citation>
    <scope>NUCLEOTIDE SEQUENCE [LARGE SCALE GENOMIC DNA]</scope>
    <source>
        <strain evidence="8 9">KCTC3840</strain>
    </source>
</reference>
<dbReference type="PROSITE" id="PS00094">
    <property type="entry name" value="C5_MTASE_1"/>
    <property type="match status" value="1"/>
</dbReference>
<dbReference type="InterPro" id="IPR050390">
    <property type="entry name" value="C5-Methyltransferase"/>
</dbReference>
<sequence>MKTYNYIDIFAGCGGLSEGFEKNGQFNMLAAVEWEKPQVKNLVNRLKSKWNISDADNRVLRFDIQRTDELFHGWSNDDIFGNHNGLDSIIDGQELDLIIGGPPCQAYSVAGRIRDVNGMKDDYRNYLFEGYLAVVRRYSPKLFVFENVPGILSAKPGGVQVTDLIRKEIEASGYTIINDLKSYAQIDLTQYGIPQNRKRLIIVGIKKDLFHDPQQLLEEFYTNHLTTFKERVKTVRETIEDLPKLKPLQNELKLNGKKYSHEMNTSIPNHLPRYHSSRDIEIFKLLAEDIVNGDFKYTSSDKLKELYTLKTGKSSNVHKYHVIRWDKPSNTIPAHLYKDGLRHIHPDPLQARTITVREAARLQTFDDDYDFISSVGDNYKMIGNAVPPRFSEKLAQAIKIFLEKREA</sequence>
<proteinExistence type="inferred from homology"/>
<dbReference type="InterPro" id="IPR029063">
    <property type="entry name" value="SAM-dependent_MTases_sf"/>
</dbReference>
<dbReference type="GO" id="GO:0003886">
    <property type="term" value="F:DNA (cytosine-5-)-methyltransferase activity"/>
    <property type="evidence" value="ECO:0007669"/>
    <property type="project" value="UniProtKB-EC"/>
</dbReference>
<dbReference type="InterPro" id="IPR001525">
    <property type="entry name" value="C5_MeTfrase"/>
</dbReference>
<keyword evidence="1 5" id="KW-0489">Methyltransferase</keyword>
<evidence type="ECO:0000256" key="7">
    <source>
        <dbReference type="RuleBase" id="RU000417"/>
    </source>
</evidence>
<comment type="similarity">
    <text evidence="5 6">Belongs to the class I-like SAM-binding methyltransferase superfamily. C5-methyltransferase family.</text>
</comment>
<name>A0ABU4G2D9_9BACL</name>
<accession>A0ABU4G2D9</accession>
<evidence type="ECO:0000256" key="6">
    <source>
        <dbReference type="RuleBase" id="RU000416"/>
    </source>
</evidence>
<dbReference type="InterPro" id="IPR018117">
    <property type="entry name" value="C5_DNA_meth_AS"/>
</dbReference>
<protein>
    <recommendedName>
        <fullName evidence="7">Cytosine-specific methyltransferase</fullName>
        <ecNumber evidence="7">2.1.1.37</ecNumber>
    </recommendedName>
</protein>
<dbReference type="EC" id="2.1.1.37" evidence="7"/>
<evidence type="ECO:0000256" key="2">
    <source>
        <dbReference type="ARBA" id="ARBA00022679"/>
    </source>
</evidence>
<evidence type="ECO:0000313" key="9">
    <source>
        <dbReference type="Proteomes" id="UP001280629"/>
    </source>
</evidence>
<organism evidence="8 9">
    <name type="scientific">Sporosarcina aquimarina</name>
    <dbReference type="NCBI Taxonomy" id="114975"/>
    <lineage>
        <taxon>Bacteria</taxon>
        <taxon>Bacillati</taxon>
        <taxon>Bacillota</taxon>
        <taxon>Bacilli</taxon>
        <taxon>Bacillales</taxon>
        <taxon>Caryophanaceae</taxon>
        <taxon>Sporosarcina</taxon>
    </lineage>
</organism>
<gene>
    <name evidence="8" type="ORF">QT716_13995</name>
</gene>
<dbReference type="PRINTS" id="PR00105">
    <property type="entry name" value="C5METTRFRASE"/>
</dbReference>
<feature type="active site" evidence="5">
    <location>
        <position position="104"/>
    </location>
</feature>
<dbReference type="PROSITE" id="PS51679">
    <property type="entry name" value="SAM_MT_C5"/>
    <property type="match status" value="1"/>
</dbReference>
<evidence type="ECO:0000313" key="8">
    <source>
        <dbReference type="EMBL" id="MDW0111133.1"/>
    </source>
</evidence>